<dbReference type="InterPro" id="IPR010496">
    <property type="entry name" value="AL/BT2_dom"/>
</dbReference>
<reference evidence="2 3" key="1">
    <citation type="submission" date="2018-05" db="EMBL/GenBank/DDBJ databases">
        <title>Marinilabilia rubrum sp. nov., isolated from saltern sediment.</title>
        <authorList>
            <person name="Zhang R."/>
        </authorList>
    </citation>
    <scope>NUCLEOTIDE SEQUENCE [LARGE SCALE GENOMIC DNA]</scope>
    <source>
        <strain evidence="2 3">WTE16</strain>
    </source>
</reference>
<dbReference type="RefSeq" id="WP_109262780.1">
    <property type="nucleotide sequence ID" value="NZ_QEWP01000001.1"/>
</dbReference>
<dbReference type="Pfam" id="PF06439">
    <property type="entry name" value="3keto-disac_hyd"/>
    <property type="match status" value="1"/>
</dbReference>
<name>A0A2U2BE34_9BACT</name>
<gene>
    <name evidence="2" type="ORF">DDZ16_02260</name>
</gene>
<evidence type="ECO:0000259" key="1">
    <source>
        <dbReference type="Pfam" id="PF06439"/>
    </source>
</evidence>
<dbReference type="Gene3D" id="2.60.120.560">
    <property type="entry name" value="Exo-inulinase, domain 1"/>
    <property type="match status" value="1"/>
</dbReference>
<evidence type="ECO:0000313" key="2">
    <source>
        <dbReference type="EMBL" id="PWE01330.1"/>
    </source>
</evidence>
<dbReference type="EMBL" id="QEWP01000001">
    <property type="protein sequence ID" value="PWE01330.1"/>
    <property type="molecule type" value="Genomic_DNA"/>
</dbReference>
<comment type="caution">
    <text evidence="2">The sequence shown here is derived from an EMBL/GenBank/DDBJ whole genome shotgun (WGS) entry which is preliminary data.</text>
</comment>
<proteinExistence type="predicted"/>
<protein>
    <submittedName>
        <fullName evidence="2">DUF1080 domain-containing protein</fullName>
    </submittedName>
</protein>
<dbReference type="OrthoDB" id="259356at2"/>
<dbReference type="AlphaFoldDB" id="A0A2U2BE34"/>
<feature type="domain" description="3-keto-alpha-glucoside-1,2-lyase/3-keto-2-hydroxy-glucal hydratase" evidence="1">
    <location>
        <begin position="27"/>
        <end position="279"/>
    </location>
</feature>
<evidence type="ECO:0000313" key="3">
    <source>
        <dbReference type="Proteomes" id="UP000244956"/>
    </source>
</evidence>
<sequence>MKKKSFFRLTVIALAFWGLSSFQPESEWQPLLDQDLSQWDMYLSFKHTNDYNGEHPLDSTGNPVEPIGYSKNVNNVFSVSEENSEPILRISGEYYGCIFTKEDYRNYHLKLKVKWGNKKWEPRKDKLLDSGVLYHSRGECGVDYWRSWMLAQEFQIMEGHMGDYWAIANSAIDVRAFPQEGMMNSIAGHSQPFISLGGDSGRNAFCIRSADYESEKEEWTTLELICHEGQSLHIVNGHVVMVLKNSRFFTKEGSRALDSGRIQIQSEAAEVFFKDIRIRKIEKLPLNYAEYF</sequence>
<keyword evidence="3" id="KW-1185">Reference proteome</keyword>
<dbReference type="GO" id="GO:0016787">
    <property type="term" value="F:hydrolase activity"/>
    <property type="evidence" value="ECO:0007669"/>
    <property type="project" value="InterPro"/>
</dbReference>
<organism evidence="2 3">
    <name type="scientific">Marinilabilia rubra</name>
    <dbReference type="NCBI Taxonomy" id="2162893"/>
    <lineage>
        <taxon>Bacteria</taxon>
        <taxon>Pseudomonadati</taxon>
        <taxon>Bacteroidota</taxon>
        <taxon>Bacteroidia</taxon>
        <taxon>Marinilabiliales</taxon>
        <taxon>Marinilabiliaceae</taxon>
        <taxon>Marinilabilia</taxon>
    </lineage>
</organism>
<accession>A0A2U2BE34</accession>
<dbReference type="Proteomes" id="UP000244956">
    <property type="component" value="Unassembled WGS sequence"/>
</dbReference>